<sequence>MMRATLQKNPDDVARMFDGVAERYDLTNDVLTFGLTPYWRRVVVRAVDAKQGEKILDLAAGTGTSSEPYADAGIDVVASDFSEGMLAVGRRRRPDINFVQADAMNLPFEDNTFDVLTISYGIRNIHDPHKALREMLRVTKPGGRLVIAEFSDPTFTPFRVVYKEYLMKALPWVASKVSSNAEAYKYLAESIRDWPAQDEFAHWIQDAGWQNVQYRNMTGGIVAIHRGFKAAADS</sequence>
<dbReference type="Gene3D" id="3.40.50.150">
    <property type="entry name" value="Vaccinia Virus protein VP39"/>
    <property type="match status" value="1"/>
</dbReference>
<dbReference type="InterPro" id="IPR004033">
    <property type="entry name" value="UbiE/COQ5_MeTrFase"/>
</dbReference>
<keyword evidence="4" id="KW-0474">Menaquinone biosynthesis</keyword>
<evidence type="ECO:0000256" key="1">
    <source>
        <dbReference type="ARBA" id="ARBA00022603"/>
    </source>
</evidence>
<dbReference type="PANTHER" id="PTHR43591:SF24">
    <property type="entry name" value="2-METHOXY-6-POLYPRENYL-1,4-BENZOQUINOL METHYLASE, MITOCHONDRIAL"/>
    <property type="match status" value="1"/>
</dbReference>
<comment type="pathway">
    <text evidence="4">Quinol/quinone metabolism; menaquinone biosynthesis; menaquinol from 1,4-dihydroxy-2-naphthoate: step 2/2.</text>
</comment>
<dbReference type="AlphaFoldDB" id="A0AAP4C8G1"/>
<accession>A0AAP4C8G1</accession>
<dbReference type="InterPro" id="IPR029063">
    <property type="entry name" value="SAM-dependent_MTases_sf"/>
</dbReference>
<feature type="binding site" evidence="4">
    <location>
        <position position="62"/>
    </location>
    <ligand>
        <name>S-adenosyl-L-methionine</name>
        <dbReference type="ChEBI" id="CHEBI:59789"/>
    </ligand>
</feature>
<dbReference type="GO" id="GO:0032259">
    <property type="term" value="P:methylation"/>
    <property type="evidence" value="ECO:0007669"/>
    <property type="project" value="UniProtKB-KW"/>
</dbReference>
<evidence type="ECO:0000256" key="3">
    <source>
        <dbReference type="ARBA" id="ARBA00022691"/>
    </source>
</evidence>
<comment type="catalytic activity">
    <reaction evidence="4">
        <text>a 2-demethylmenaquinol + S-adenosyl-L-methionine = a menaquinol + S-adenosyl-L-homocysteine + H(+)</text>
        <dbReference type="Rhea" id="RHEA:42640"/>
        <dbReference type="Rhea" id="RHEA-COMP:9539"/>
        <dbReference type="Rhea" id="RHEA-COMP:9563"/>
        <dbReference type="ChEBI" id="CHEBI:15378"/>
        <dbReference type="ChEBI" id="CHEBI:18151"/>
        <dbReference type="ChEBI" id="CHEBI:55437"/>
        <dbReference type="ChEBI" id="CHEBI:57856"/>
        <dbReference type="ChEBI" id="CHEBI:59789"/>
        <dbReference type="EC" id="2.1.1.163"/>
    </reaction>
</comment>
<feature type="binding site" evidence="4">
    <location>
        <begin position="102"/>
        <end position="103"/>
    </location>
    <ligand>
        <name>S-adenosyl-L-methionine</name>
        <dbReference type="ChEBI" id="CHEBI:59789"/>
    </ligand>
</feature>
<gene>
    <name evidence="4" type="primary">menG</name>
    <name evidence="5" type="ORF">QP116_05215</name>
</gene>
<dbReference type="PROSITE" id="PS51608">
    <property type="entry name" value="SAM_MT_UBIE"/>
    <property type="match status" value="1"/>
</dbReference>
<evidence type="ECO:0000313" key="5">
    <source>
        <dbReference type="EMBL" id="MDK6275138.1"/>
    </source>
</evidence>
<comment type="caution">
    <text evidence="5">The sequence shown here is derived from an EMBL/GenBank/DDBJ whole genome shotgun (WGS) entry which is preliminary data.</text>
</comment>
<dbReference type="Proteomes" id="UP001240483">
    <property type="component" value="Unassembled WGS sequence"/>
</dbReference>
<reference evidence="5" key="1">
    <citation type="submission" date="2023-05" db="EMBL/GenBank/DDBJ databases">
        <title>Cataloging the Phylogenetic Diversity of Human Bladder Bacteria.</title>
        <authorList>
            <person name="Du J."/>
        </authorList>
    </citation>
    <scope>NUCLEOTIDE SEQUENCE</scope>
    <source>
        <strain evidence="5">UMB9978</strain>
    </source>
</reference>
<dbReference type="NCBIfam" id="NF001241">
    <property type="entry name" value="PRK00216.1-2"/>
    <property type="match status" value="1"/>
</dbReference>
<dbReference type="EMBL" id="JASODW010000005">
    <property type="protein sequence ID" value="MDK6275138.1"/>
    <property type="molecule type" value="Genomic_DNA"/>
</dbReference>
<dbReference type="NCBIfam" id="TIGR01934">
    <property type="entry name" value="MenG_MenH_UbiE"/>
    <property type="match status" value="1"/>
</dbReference>
<dbReference type="CDD" id="cd02440">
    <property type="entry name" value="AdoMet_MTases"/>
    <property type="match status" value="1"/>
</dbReference>
<feature type="binding site" evidence="4">
    <location>
        <position position="119"/>
    </location>
    <ligand>
        <name>S-adenosyl-L-methionine</name>
        <dbReference type="ChEBI" id="CHEBI:59789"/>
    </ligand>
</feature>
<comment type="similarity">
    <text evidence="4">Belongs to the class I-like SAM-binding methyltransferase superfamily. MenG/UbiE family.</text>
</comment>
<dbReference type="HAMAP" id="MF_01813">
    <property type="entry name" value="MenG_UbiE_methyltr"/>
    <property type="match status" value="1"/>
</dbReference>
<evidence type="ECO:0000256" key="2">
    <source>
        <dbReference type="ARBA" id="ARBA00022679"/>
    </source>
</evidence>
<organism evidence="5 6">
    <name type="scientific">Pseudoglutamicibacter cumminsii</name>
    <dbReference type="NCBI Taxonomy" id="156979"/>
    <lineage>
        <taxon>Bacteria</taxon>
        <taxon>Bacillati</taxon>
        <taxon>Actinomycetota</taxon>
        <taxon>Actinomycetes</taxon>
        <taxon>Micrococcales</taxon>
        <taxon>Micrococcaceae</taxon>
        <taxon>Pseudoglutamicibacter</taxon>
    </lineage>
</organism>
<keyword evidence="2 4" id="KW-0808">Transferase</keyword>
<dbReference type="GO" id="GO:0009234">
    <property type="term" value="P:menaquinone biosynthetic process"/>
    <property type="evidence" value="ECO:0007669"/>
    <property type="project" value="UniProtKB-UniRule"/>
</dbReference>
<protein>
    <recommendedName>
        <fullName evidence="4">Demethylmenaquinone methyltransferase</fullName>
        <ecNumber evidence="4">2.1.1.163</ecNumber>
    </recommendedName>
</protein>
<dbReference type="EC" id="2.1.1.163" evidence="4"/>
<dbReference type="GO" id="GO:0043770">
    <property type="term" value="F:demethylmenaquinone methyltransferase activity"/>
    <property type="evidence" value="ECO:0007669"/>
    <property type="project" value="UniProtKB-UniRule"/>
</dbReference>
<evidence type="ECO:0000313" key="6">
    <source>
        <dbReference type="Proteomes" id="UP001240483"/>
    </source>
</evidence>
<keyword evidence="3 4" id="KW-0949">S-adenosyl-L-methionine</keyword>
<proteinExistence type="inferred from homology"/>
<dbReference type="SUPFAM" id="SSF53335">
    <property type="entry name" value="S-adenosyl-L-methionine-dependent methyltransferases"/>
    <property type="match status" value="1"/>
</dbReference>
<name>A0AAP4C8G1_9MICC</name>
<keyword evidence="1 4" id="KW-0489">Methyltransferase</keyword>
<dbReference type="InterPro" id="IPR023576">
    <property type="entry name" value="UbiE/COQ5_MeTrFase_CS"/>
</dbReference>
<dbReference type="Pfam" id="PF01209">
    <property type="entry name" value="Ubie_methyltran"/>
    <property type="match status" value="1"/>
</dbReference>
<evidence type="ECO:0000256" key="4">
    <source>
        <dbReference type="HAMAP-Rule" id="MF_01813"/>
    </source>
</evidence>
<dbReference type="PROSITE" id="PS01184">
    <property type="entry name" value="UBIE_2"/>
    <property type="match status" value="1"/>
</dbReference>
<dbReference type="RefSeq" id="WP_285333101.1">
    <property type="nucleotide sequence ID" value="NZ_JASODW010000005.1"/>
</dbReference>
<comment type="function">
    <text evidence="4">Methyltransferase required for the conversion of demethylmenaquinol (DMKH2) to menaquinol (MKH2).</text>
</comment>
<feature type="binding site" evidence="4">
    <location>
        <position position="80"/>
    </location>
    <ligand>
        <name>S-adenosyl-L-methionine</name>
        <dbReference type="ChEBI" id="CHEBI:59789"/>
    </ligand>
</feature>
<dbReference type="PANTHER" id="PTHR43591">
    <property type="entry name" value="METHYLTRANSFERASE"/>
    <property type="match status" value="1"/>
</dbReference>
<dbReference type="NCBIfam" id="NF001244">
    <property type="entry name" value="PRK00216.1-5"/>
    <property type="match status" value="1"/>
</dbReference>